<dbReference type="AlphaFoldDB" id="A0A2C9D7R8"/>
<protein>
    <submittedName>
        <fullName evidence="1">Uncharacterized protein</fullName>
    </submittedName>
</protein>
<dbReference type="Proteomes" id="UP000223606">
    <property type="component" value="Chromosome 1"/>
</dbReference>
<keyword evidence="2" id="KW-1185">Reference proteome</keyword>
<organism evidence="1 2">
    <name type="scientific">Hartmannibacter diazotrophicus</name>
    <dbReference type="NCBI Taxonomy" id="1482074"/>
    <lineage>
        <taxon>Bacteria</taxon>
        <taxon>Pseudomonadati</taxon>
        <taxon>Pseudomonadota</taxon>
        <taxon>Alphaproteobacteria</taxon>
        <taxon>Hyphomicrobiales</taxon>
        <taxon>Pleomorphomonadaceae</taxon>
        <taxon>Hartmannibacter</taxon>
    </lineage>
</organism>
<dbReference type="EMBL" id="LT960614">
    <property type="protein sequence ID" value="SON55791.1"/>
    <property type="molecule type" value="Genomic_DNA"/>
</dbReference>
<sequence>MLEEFVELQPTPKGYTPKRDPVKFGLMKIGGGYARGTLFIRRDVLAQVGFSTWRCKIMLGKGSRAHQVAVIPDPQGPFELSSTARKGKAVDPAAETFRVMLPLVEAFPDVSSAATERDYKIEVSLKSKVLVVDLPPFCWDKGSRDRLVKGKAAS</sequence>
<dbReference type="KEGG" id="hdi:HDIA_2250"/>
<dbReference type="RefSeq" id="WP_099556251.1">
    <property type="nucleotide sequence ID" value="NZ_LT960614.1"/>
</dbReference>
<gene>
    <name evidence="1" type="ORF">HDIA_2250</name>
</gene>
<evidence type="ECO:0000313" key="2">
    <source>
        <dbReference type="Proteomes" id="UP000223606"/>
    </source>
</evidence>
<evidence type="ECO:0000313" key="1">
    <source>
        <dbReference type="EMBL" id="SON55791.1"/>
    </source>
</evidence>
<proteinExistence type="predicted"/>
<reference evidence="2" key="1">
    <citation type="submission" date="2017-09" db="EMBL/GenBank/DDBJ databases">
        <title>Genome sequence of Nannocystis excedens DSM 71.</title>
        <authorList>
            <person name="Blom J."/>
        </authorList>
    </citation>
    <scope>NUCLEOTIDE SEQUENCE [LARGE SCALE GENOMIC DNA]</scope>
    <source>
        <strain evidence="2">type strain: E19</strain>
    </source>
</reference>
<accession>A0A2C9D7R8</accession>
<name>A0A2C9D7R8_9HYPH</name>